<feature type="region of interest" description="Disordered" evidence="1">
    <location>
        <begin position="1"/>
        <end position="52"/>
    </location>
</feature>
<dbReference type="Pfam" id="PF04114">
    <property type="entry name" value="Gaa1"/>
    <property type="match status" value="1"/>
</dbReference>
<keyword evidence="2" id="KW-0812">Transmembrane</keyword>
<accession>A0ABD3MHB4</accession>
<keyword evidence="4" id="KW-1185">Reference proteome</keyword>
<dbReference type="Proteomes" id="UP001530315">
    <property type="component" value="Unassembled WGS sequence"/>
</dbReference>
<keyword evidence="2" id="KW-1133">Transmembrane helix</keyword>
<evidence type="ECO:0000256" key="1">
    <source>
        <dbReference type="SAM" id="MobiDB-lite"/>
    </source>
</evidence>
<comment type="caution">
    <text evidence="3">The sequence shown here is derived from an EMBL/GenBank/DDBJ whole genome shotgun (WGS) entry which is preliminary data.</text>
</comment>
<feature type="region of interest" description="Disordered" evidence="1">
    <location>
        <begin position="110"/>
        <end position="150"/>
    </location>
</feature>
<dbReference type="AlphaFoldDB" id="A0ABD3MHB4"/>
<evidence type="ECO:0000256" key="2">
    <source>
        <dbReference type="SAM" id="Phobius"/>
    </source>
</evidence>
<feature type="compositionally biased region" description="Basic and acidic residues" evidence="1">
    <location>
        <begin position="8"/>
        <end position="25"/>
    </location>
</feature>
<evidence type="ECO:0008006" key="5">
    <source>
        <dbReference type="Google" id="ProtNLM"/>
    </source>
</evidence>
<feature type="transmembrane region" description="Helical" evidence="2">
    <location>
        <begin position="57"/>
        <end position="75"/>
    </location>
</feature>
<proteinExistence type="predicted"/>
<feature type="transmembrane region" description="Helical" evidence="2">
    <location>
        <begin position="597"/>
        <end position="614"/>
    </location>
</feature>
<evidence type="ECO:0000313" key="4">
    <source>
        <dbReference type="Proteomes" id="UP001530315"/>
    </source>
</evidence>
<feature type="compositionally biased region" description="Low complexity" evidence="1">
    <location>
        <begin position="139"/>
        <end position="150"/>
    </location>
</feature>
<feature type="transmembrane region" description="Helical" evidence="2">
    <location>
        <begin position="532"/>
        <end position="553"/>
    </location>
</feature>
<dbReference type="InterPro" id="IPR007246">
    <property type="entry name" value="Gaa1"/>
</dbReference>
<feature type="transmembrane region" description="Helical" evidence="2">
    <location>
        <begin position="693"/>
        <end position="712"/>
    </location>
</feature>
<feature type="transmembrane region" description="Helical" evidence="2">
    <location>
        <begin position="662"/>
        <end position="681"/>
    </location>
</feature>
<sequence>MAAIVAADDDRGYYGPKRQRDDGEQRPPVPRRNAPSAPPSSSSSSSPQRRSSGTTTFVVLLATTLPYFVGLLWTASHPVMSVITGEFKCRGMYVDENGLDVHRHRVVAHPLERRPPPPPSSSWWEGEGEGEDGGRRRAGATTTTTTSAAAARGIGHDGLCDAVDRRRPTTVSTSAECLRHDATRTISFDVVRISPSIGPIIETTEAVVLVVGVVGGEEEEEEESDGGGWYDISDLNASVMHLIERLSNGGDCPWLSKAVFVVSPTAPAARGRQRLTRPNNATFPPPSLVDVVDAFVSSYLGGDADVRQLPPDFTYATIRSLLVLSDVIIDDVGGTTIDETSPPSSSVVGDTRSEVRILPQGTGGALPNLDLVFATYMSLQSYPAGNKFEASKSMYHGGKTDFRSHPFGGALEERVVGAMRRVADVLGLKHSFVEEYSKDLAGLFGFVAAMAIGPPQPHSSALRHGIDALTVEVRVPGDRNSRSTSIHPHYADLTRCVEHLLRSISNLHERLHHSIAQYTMPSPSKFVSHGEYIYPAILVSLPMVVRASTLALMDLRRFQFLHVGVVLTTVCMTSVAVGLVAISTNARWSEKGFASEFMLPIAFICAYALVVYVARRDRSKLQKVADSTETQGSLRFAACLVGIYLHAPLLLANYSLGFPSSAFWSPLLATLVLPPWMHAYLSADKVLSSLATVVKGAFLLATAPPIFLVPGIFHSYTVYVSCVYTPLHLLLAVLWLA</sequence>
<name>A0ABD3MHB4_9STRA</name>
<feature type="compositionally biased region" description="Low complexity" evidence="1">
    <location>
        <begin position="31"/>
        <end position="52"/>
    </location>
</feature>
<feature type="transmembrane region" description="Helical" evidence="2">
    <location>
        <begin position="634"/>
        <end position="656"/>
    </location>
</feature>
<protein>
    <recommendedName>
        <fullName evidence="5">GPI ethanolamine phosphate transferase 1</fullName>
    </recommendedName>
</protein>
<dbReference type="PANTHER" id="PTHR13304:SF0">
    <property type="entry name" value="GLYCOSYLPHOSPHATIDYLINOSITOL ANCHOR ATTACHMENT 1 PROTEIN"/>
    <property type="match status" value="1"/>
</dbReference>
<feature type="transmembrane region" description="Helical" evidence="2">
    <location>
        <begin position="560"/>
        <end position="582"/>
    </location>
</feature>
<reference evidence="3 4" key="1">
    <citation type="submission" date="2024-10" db="EMBL/GenBank/DDBJ databases">
        <title>Updated reference genomes for cyclostephanoid diatoms.</title>
        <authorList>
            <person name="Roberts W.R."/>
            <person name="Alverson A.J."/>
        </authorList>
    </citation>
    <scope>NUCLEOTIDE SEQUENCE [LARGE SCALE GENOMIC DNA]</scope>
    <source>
        <strain evidence="3 4">AJA276-08</strain>
    </source>
</reference>
<evidence type="ECO:0000313" key="3">
    <source>
        <dbReference type="EMBL" id="KAL3762104.1"/>
    </source>
</evidence>
<organism evidence="3 4">
    <name type="scientific">Stephanodiscus triporus</name>
    <dbReference type="NCBI Taxonomy" id="2934178"/>
    <lineage>
        <taxon>Eukaryota</taxon>
        <taxon>Sar</taxon>
        <taxon>Stramenopiles</taxon>
        <taxon>Ochrophyta</taxon>
        <taxon>Bacillariophyta</taxon>
        <taxon>Coscinodiscophyceae</taxon>
        <taxon>Thalassiosirophycidae</taxon>
        <taxon>Stephanodiscales</taxon>
        <taxon>Stephanodiscaceae</taxon>
        <taxon>Stephanodiscus</taxon>
    </lineage>
</organism>
<keyword evidence="2" id="KW-0472">Membrane</keyword>
<dbReference type="PANTHER" id="PTHR13304">
    <property type="entry name" value="GLYCOSYLPHOSPHATIDYLINOSITOL ANCHOR ATTACHMENT 1 PROTEIN"/>
    <property type="match status" value="1"/>
</dbReference>
<gene>
    <name evidence="3" type="ORF">ACHAW5_008844</name>
</gene>
<dbReference type="EMBL" id="JALLAZ020001836">
    <property type="protein sequence ID" value="KAL3762104.1"/>
    <property type="molecule type" value="Genomic_DNA"/>
</dbReference>
<feature type="transmembrane region" description="Helical" evidence="2">
    <location>
        <begin position="718"/>
        <end position="736"/>
    </location>
</feature>